<dbReference type="AlphaFoldDB" id="A0AAX4JYE2"/>
<gene>
    <name evidence="1" type="ORF">L201_005164</name>
</gene>
<proteinExistence type="predicted"/>
<sequence length="416" mass="48674">MSWFDFRSVPVFNQAAPLLKPAEAISSSIIINSLDRLEGVKYRIFHFLKNDHPHTLLSVNKQLYEELLPIVYSTIQVKKDGLYKLLKDIIRLRRGAKTPVFGKRAIQATKHVKKLEILDYQDDFRLHRLIELWMKHTSDRIFPNLLHLSIDEQSIAHCLTPADDPKNQSGDVNIHIFSMIIKLSSIKTLCLEQPTRPEYESQFGWLDRGSDLDRIIPFFLEIGSDRKYNQVNTIRLDIDNKTTMGLITQLMIWKKQYRNRHDRTKIILDYENGPEKPLSESLRDIFHGVEVSLDGAMEAEVAWDPDIFKIEGPVSFMLPNHKDKEIIIEEVREEDVLDDYDSVYDTCLYGIKWKNKANQQEWECPCGKYTNDCLNWQIQQFEESEETDFTESVTDPNQTTIDQYFKPLQPKWGSPH</sequence>
<dbReference type="GeneID" id="91095834"/>
<keyword evidence="2" id="KW-1185">Reference proteome</keyword>
<dbReference type="EMBL" id="CP144103">
    <property type="protein sequence ID" value="WWC90231.1"/>
    <property type="molecule type" value="Genomic_DNA"/>
</dbReference>
<protein>
    <submittedName>
        <fullName evidence="1">Uncharacterized protein</fullName>
    </submittedName>
</protein>
<accession>A0AAX4JYE2</accession>
<reference evidence="1 2" key="1">
    <citation type="submission" date="2024-01" db="EMBL/GenBank/DDBJ databases">
        <title>Comparative genomics of Cryptococcus and Kwoniella reveals pathogenesis evolution and contrasting modes of karyotype evolution via chromosome fusion or intercentromeric recombination.</title>
        <authorList>
            <person name="Coelho M.A."/>
            <person name="David-Palma M."/>
            <person name="Shea T."/>
            <person name="Bowers K."/>
            <person name="McGinley-Smith S."/>
            <person name="Mohammad A.W."/>
            <person name="Gnirke A."/>
            <person name="Yurkov A.M."/>
            <person name="Nowrousian M."/>
            <person name="Sun S."/>
            <person name="Cuomo C.A."/>
            <person name="Heitman J."/>
        </authorList>
    </citation>
    <scope>NUCLEOTIDE SEQUENCE [LARGE SCALE GENOMIC DNA]</scope>
    <source>
        <strain evidence="1 2">CBS 6074</strain>
    </source>
</reference>
<evidence type="ECO:0000313" key="1">
    <source>
        <dbReference type="EMBL" id="WWC90231.1"/>
    </source>
</evidence>
<organism evidence="1 2">
    <name type="scientific">Kwoniella dendrophila CBS 6074</name>
    <dbReference type="NCBI Taxonomy" id="1295534"/>
    <lineage>
        <taxon>Eukaryota</taxon>
        <taxon>Fungi</taxon>
        <taxon>Dikarya</taxon>
        <taxon>Basidiomycota</taxon>
        <taxon>Agaricomycotina</taxon>
        <taxon>Tremellomycetes</taxon>
        <taxon>Tremellales</taxon>
        <taxon>Cryptococcaceae</taxon>
        <taxon>Kwoniella</taxon>
    </lineage>
</organism>
<evidence type="ECO:0000313" key="2">
    <source>
        <dbReference type="Proteomes" id="UP001355207"/>
    </source>
</evidence>
<name>A0AAX4JYE2_9TREE</name>
<dbReference type="RefSeq" id="XP_066076994.1">
    <property type="nucleotide sequence ID" value="XM_066220897.1"/>
</dbReference>
<dbReference type="Proteomes" id="UP001355207">
    <property type="component" value="Chromosome 6"/>
</dbReference>